<dbReference type="STRING" id="421072.SAMN04488097_2475"/>
<dbReference type="Proteomes" id="UP000028623">
    <property type="component" value="Unassembled WGS sequence"/>
</dbReference>
<name>A0A085BI49_9FLAO</name>
<comment type="subcellular location">
    <subcellularLocation>
        <location evidence="1">Membrane</location>
        <topology evidence="1">Multi-pass membrane protein</topology>
    </subcellularLocation>
</comment>
<evidence type="ECO:0000313" key="7">
    <source>
        <dbReference type="Proteomes" id="UP000028623"/>
    </source>
</evidence>
<evidence type="ECO:0000313" key="6">
    <source>
        <dbReference type="EMBL" id="KFC22144.1"/>
    </source>
</evidence>
<feature type="transmembrane region" description="Helical" evidence="5">
    <location>
        <begin position="92"/>
        <end position="112"/>
    </location>
</feature>
<proteinExistence type="predicted"/>
<keyword evidence="3 5" id="KW-1133">Transmembrane helix</keyword>
<organism evidence="6 7">
    <name type="scientific">Epilithonimonas lactis</name>
    <dbReference type="NCBI Taxonomy" id="421072"/>
    <lineage>
        <taxon>Bacteria</taxon>
        <taxon>Pseudomonadati</taxon>
        <taxon>Bacteroidota</taxon>
        <taxon>Flavobacteriia</taxon>
        <taxon>Flavobacteriales</taxon>
        <taxon>Weeksellaceae</taxon>
        <taxon>Chryseobacterium group</taxon>
        <taxon>Epilithonimonas</taxon>
    </lineage>
</organism>
<sequence length="115" mass="12808">MNLYYWLTTALVSGFLLLSSGTYFFHKTTIDGVKALGFPQFFIVQLAVLKIFAAIILLIPNIPMALKEWAYCGTMLFFLTALVAHISHKDSVGISVMLVILMGILSVSYVLLKKM</sequence>
<protein>
    <recommendedName>
        <fullName evidence="8">DoxX-like family protein</fullName>
    </recommendedName>
</protein>
<accession>A0A085BI49</accession>
<evidence type="ECO:0000256" key="2">
    <source>
        <dbReference type="ARBA" id="ARBA00022692"/>
    </source>
</evidence>
<evidence type="ECO:0000256" key="3">
    <source>
        <dbReference type="ARBA" id="ARBA00022989"/>
    </source>
</evidence>
<dbReference type="EMBL" id="JPLY01000003">
    <property type="protein sequence ID" value="KFC22144.1"/>
    <property type="molecule type" value="Genomic_DNA"/>
</dbReference>
<feature type="transmembrane region" description="Helical" evidence="5">
    <location>
        <begin position="69"/>
        <end position="86"/>
    </location>
</feature>
<keyword evidence="2 5" id="KW-0812">Transmembrane</keyword>
<gene>
    <name evidence="6" type="ORF">IO89_09300</name>
</gene>
<evidence type="ECO:0000256" key="4">
    <source>
        <dbReference type="ARBA" id="ARBA00023136"/>
    </source>
</evidence>
<reference evidence="6 7" key="1">
    <citation type="submission" date="2014-07" db="EMBL/GenBank/DDBJ databases">
        <title>Epilithonimonas lactis LMG 22401 Genome.</title>
        <authorList>
            <person name="Pipes S.E."/>
            <person name="Stropko S.J."/>
        </authorList>
    </citation>
    <scope>NUCLEOTIDE SEQUENCE [LARGE SCALE GENOMIC DNA]</scope>
    <source>
        <strain evidence="6 7">LMG 24401</strain>
    </source>
</reference>
<evidence type="ECO:0008006" key="8">
    <source>
        <dbReference type="Google" id="ProtNLM"/>
    </source>
</evidence>
<dbReference type="AlphaFoldDB" id="A0A085BI49"/>
<comment type="caution">
    <text evidence="6">The sequence shown here is derived from an EMBL/GenBank/DDBJ whole genome shotgun (WGS) entry which is preliminary data.</text>
</comment>
<dbReference type="eggNOG" id="ENOG5030YEZ">
    <property type="taxonomic scope" value="Bacteria"/>
</dbReference>
<dbReference type="GO" id="GO:0016020">
    <property type="term" value="C:membrane"/>
    <property type="evidence" value="ECO:0007669"/>
    <property type="project" value="UniProtKB-SubCell"/>
</dbReference>
<dbReference type="RefSeq" id="WP_034976163.1">
    <property type="nucleotide sequence ID" value="NZ_JPLY01000003.1"/>
</dbReference>
<feature type="transmembrane region" description="Helical" evidence="5">
    <location>
        <begin position="40"/>
        <end position="62"/>
    </location>
</feature>
<keyword evidence="4 5" id="KW-0472">Membrane</keyword>
<keyword evidence="7" id="KW-1185">Reference proteome</keyword>
<evidence type="ECO:0000256" key="1">
    <source>
        <dbReference type="ARBA" id="ARBA00004141"/>
    </source>
</evidence>
<dbReference type="Pfam" id="PF13564">
    <property type="entry name" value="DoxX_2"/>
    <property type="match status" value="1"/>
</dbReference>
<evidence type="ECO:0000256" key="5">
    <source>
        <dbReference type="SAM" id="Phobius"/>
    </source>
</evidence>
<dbReference type="InterPro" id="IPR032808">
    <property type="entry name" value="DoxX"/>
</dbReference>
<dbReference type="OrthoDB" id="7960583at2"/>